<dbReference type="EMBL" id="HBIR01039468">
    <property type="protein sequence ID" value="CAE0571438.1"/>
    <property type="molecule type" value="Transcribed_RNA"/>
</dbReference>
<evidence type="ECO:0000256" key="1">
    <source>
        <dbReference type="SAM" id="MobiDB-lite"/>
    </source>
</evidence>
<sequence>MAGPSLGGLHGLVGVPDLAEGNLAGGHLEAGGAHGRRDGGRLGVDEWVGVGVGPRVVHALDEVELCGDEQGAAGLEHPVELAEVLVERLEEVDAVDCEHLRGGTRAEACRLRERARRALLRRGRAALSALPSGTGKERASHSWSWTFFSRRRGSARSSWMYVSCHSTACSWPGVQRRRIEWTPRPSPEPISMTVSPSEGARSSTAESMVG</sequence>
<protein>
    <submittedName>
        <fullName evidence="2">Uncharacterized protein</fullName>
    </submittedName>
</protein>
<name>A0A6T0E1J5_EMIHU</name>
<dbReference type="AlphaFoldDB" id="A0A6T0E1J5"/>
<reference evidence="2" key="1">
    <citation type="submission" date="2021-01" db="EMBL/GenBank/DDBJ databases">
        <authorList>
            <person name="Corre E."/>
            <person name="Pelletier E."/>
            <person name="Niang G."/>
            <person name="Scheremetjew M."/>
            <person name="Finn R."/>
            <person name="Kale V."/>
            <person name="Holt S."/>
            <person name="Cochrane G."/>
            <person name="Meng A."/>
            <person name="Brown T."/>
            <person name="Cohen L."/>
        </authorList>
    </citation>
    <scope>NUCLEOTIDE SEQUENCE</scope>
    <source>
        <strain evidence="2">379</strain>
    </source>
</reference>
<organism evidence="2">
    <name type="scientific">Emiliania huxleyi</name>
    <name type="common">Coccolithophore</name>
    <name type="synonym">Pontosphaera huxleyi</name>
    <dbReference type="NCBI Taxonomy" id="2903"/>
    <lineage>
        <taxon>Eukaryota</taxon>
        <taxon>Haptista</taxon>
        <taxon>Haptophyta</taxon>
        <taxon>Prymnesiophyceae</taxon>
        <taxon>Isochrysidales</taxon>
        <taxon>Noelaerhabdaceae</taxon>
        <taxon>Emiliania</taxon>
    </lineage>
</organism>
<gene>
    <name evidence="2" type="ORF">EHUX00137_LOCUS30771</name>
</gene>
<proteinExistence type="predicted"/>
<feature type="region of interest" description="Disordered" evidence="1">
    <location>
        <begin position="182"/>
        <end position="210"/>
    </location>
</feature>
<evidence type="ECO:0000313" key="2">
    <source>
        <dbReference type="EMBL" id="CAE0571438.1"/>
    </source>
</evidence>
<accession>A0A6T0E1J5</accession>
<feature type="compositionally biased region" description="Polar residues" evidence="1">
    <location>
        <begin position="192"/>
        <end position="210"/>
    </location>
</feature>